<dbReference type="AlphaFoldDB" id="R4KAM3"/>
<evidence type="ECO:0000259" key="3">
    <source>
        <dbReference type="Pfam" id="PF03358"/>
    </source>
</evidence>
<dbReference type="RefSeq" id="WP_015615842.1">
    <property type="nucleotide sequence ID" value="NC_021182.1"/>
</dbReference>
<dbReference type="KEGG" id="cpas:Clopa_2694"/>
<sequence length="265" mass="30338">MRYLVFNGSPRKGNTWKLVKLIQEELQEISPESTFEEIQLVDLELPFCTGCSLCFRKGHEYCPHHKIMKKIIDKIDESDGMIFAMATFNMQPNALTKNLIDHLCFMLHRPHFFKNKAIVVTTTGGVGSKSAVNYLTGWLKGIGFNHCCKLPIASYSWDNYTINKKTKIKCKKLADKFNKDVSSKKMHTPTFAVLIPYNLFRGMSLGYVKGTEYETQDGAYWVDPLRSKSTYDPLINVPFYKKVFGDAFYVIGKAASKFTTITYKK</sequence>
<keyword evidence="5" id="KW-1185">Reference proteome</keyword>
<dbReference type="GO" id="GO:0016491">
    <property type="term" value="F:oxidoreductase activity"/>
    <property type="evidence" value="ECO:0007669"/>
    <property type="project" value="InterPro"/>
</dbReference>
<keyword evidence="1" id="KW-0285">Flavoprotein</keyword>
<dbReference type="Gene3D" id="3.40.50.360">
    <property type="match status" value="1"/>
</dbReference>
<dbReference type="EMBL" id="CP003261">
    <property type="protein sequence ID" value="AGK97544.1"/>
    <property type="molecule type" value="Genomic_DNA"/>
</dbReference>
<proteinExistence type="predicted"/>
<evidence type="ECO:0000256" key="1">
    <source>
        <dbReference type="ARBA" id="ARBA00022630"/>
    </source>
</evidence>
<accession>R4KAM3</accession>
<keyword evidence="2" id="KW-0288">FMN</keyword>
<organism evidence="4 5">
    <name type="scientific">Clostridium pasteurianum BC1</name>
    <dbReference type="NCBI Taxonomy" id="86416"/>
    <lineage>
        <taxon>Bacteria</taxon>
        <taxon>Bacillati</taxon>
        <taxon>Bacillota</taxon>
        <taxon>Clostridia</taxon>
        <taxon>Eubacteriales</taxon>
        <taxon>Clostridiaceae</taxon>
        <taxon>Clostridium</taxon>
    </lineage>
</organism>
<dbReference type="InterPro" id="IPR029039">
    <property type="entry name" value="Flavoprotein-like_sf"/>
</dbReference>
<dbReference type="PANTHER" id="PTHR43278:SF2">
    <property type="entry name" value="IRON-SULFUR FLAVOPROTEIN"/>
    <property type="match status" value="1"/>
</dbReference>
<dbReference type="Proteomes" id="UP000013523">
    <property type="component" value="Chromosome"/>
</dbReference>
<dbReference type="STRING" id="86416.Clopa_2694"/>
<dbReference type="OrthoDB" id="3789967at2"/>
<evidence type="ECO:0000313" key="4">
    <source>
        <dbReference type="EMBL" id="AGK97544.1"/>
    </source>
</evidence>
<evidence type="ECO:0000256" key="2">
    <source>
        <dbReference type="ARBA" id="ARBA00022643"/>
    </source>
</evidence>
<evidence type="ECO:0000313" key="5">
    <source>
        <dbReference type="Proteomes" id="UP000013523"/>
    </source>
</evidence>
<dbReference type="Pfam" id="PF03358">
    <property type="entry name" value="FMN_red"/>
    <property type="match status" value="1"/>
</dbReference>
<dbReference type="InterPro" id="IPR005025">
    <property type="entry name" value="FMN_Rdtase-like_dom"/>
</dbReference>
<protein>
    <submittedName>
        <fullName evidence="4">Multimeric flavodoxin WrbA</fullName>
    </submittedName>
</protein>
<name>R4KAM3_CLOPA</name>
<dbReference type="InterPro" id="IPR051796">
    <property type="entry name" value="ISF_SsuE-like"/>
</dbReference>
<gene>
    <name evidence="4" type="ORF">Clopa_2694</name>
</gene>
<dbReference type="eggNOG" id="COG0655">
    <property type="taxonomic scope" value="Bacteria"/>
</dbReference>
<dbReference type="SUPFAM" id="SSF52218">
    <property type="entry name" value="Flavoproteins"/>
    <property type="match status" value="1"/>
</dbReference>
<dbReference type="PATRIC" id="fig|86416.3.peg.2684"/>
<feature type="domain" description="NADPH-dependent FMN reductase-like" evidence="3">
    <location>
        <begin position="1"/>
        <end position="143"/>
    </location>
</feature>
<dbReference type="HOGENOM" id="CLU_050993_1_0_9"/>
<dbReference type="PANTHER" id="PTHR43278">
    <property type="entry name" value="NAD(P)H-DEPENDENT FMN-CONTAINING OXIDOREDUCTASE YWQN-RELATED"/>
    <property type="match status" value="1"/>
</dbReference>
<reference evidence="4 5" key="1">
    <citation type="submission" date="2012-01" db="EMBL/GenBank/DDBJ databases">
        <title>Complete sequence of chromosome of Clostridium pasteurianum BC1.</title>
        <authorList>
            <consortium name="US DOE Joint Genome Institute"/>
            <person name="Lucas S."/>
            <person name="Han J."/>
            <person name="Lapidus A."/>
            <person name="Cheng J.-F."/>
            <person name="Goodwin L."/>
            <person name="Pitluck S."/>
            <person name="Peters L."/>
            <person name="Mikhailova N."/>
            <person name="Teshima H."/>
            <person name="Detter J.C."/>
            <person name="Han C."/>
            <person name="Tapia R."/>
            <person name="Land M."/>
            <person name="Hauser L."/>
            <person name="Kyrpides N."/>
            <person name="Ivanova N."/>
            <person name="Pagani I."/>
            <person name="Dunn J."/>
            <person name="Taghavi S."/>
            <person name="Francis A."/>
            <person name="van der Lelie D."/>
            <person name="Woyke T."/>
        </authorList>
    </citation>
    <scope>NUCLEOTIDE SEQUENCE [LARGE SCALE GENOMIC DNA]</scope>
    <source>
        <strain evidence="4 5">BC1</strain>
    </source>
</reference>